<proteinExistence type="predicted"/>
<protein>
    <submittedName>
        <fullName evidence="2">Uncharacterized protein</fullName>
    </submittedName>
</protein>
<evidence type="ECO:0000313" key="4">
    <source>
        <dbReference type="Proteomes" id="UP000251571"/>
    </source>
</evidence>
<dbReference type="Proteomes" id="UP000251571">
    <property type="component" value="Unassembled WGS sequence"/>
</dbReference>
<keyword evidence="3" id="KW-1185">Reference proteome</keyword>
<sequence>MAGAAYDQGPRAMRLSAEIEVLAGPFASQQLAFAHLLDAAERAGLSPDLDHIEVIRPPHGTRLRGYFDAATAADIAEQAGDQALILVLPGALVTGRFDTDARLRRLGRFTGQVTRA</sequence>
<dbReference type="EMBL" id="UETC01000002">
    <property type="protein sequence ID" value="SSA41424.1"/>
    <property type="molecule type" value="Genomic_DNA"/>
</dbReference>
<accession>A0A2Y9AA40</accession>
<evidence type="ECO:0000313" key="3">
    <source>
        <dbReference type="Proteomes" id="UP000245839"/>
    </source>
</evidence>
<organism evidence="2 4">
    <name type="scientific">Jannaschia seohaensis</name>
    <dbReference type="NCBI Taxonomy" id="475081"/>
    <lineage>
        <taxon>Bacteria</taxon>
        <taxon>Pseudomonadati</taxon>
        <taxon>Pseudomonadota</taxon>
        <taxon>Alphaproteobacteria</taxon>
        <taxon>Rhodobacterales</taxon>
        <taxon>Roseobacteraceae</taxon>
        <taxon>Jannaschia</taxon>
    </lineage>
</organism>
<evidence type="ECO:0000313" key="1">
    <source>
        <dbReference type="EMBL" id="PWJ21014.1"/>
    </source>
</evidence>
<dbReference type="AlphaFoldDB" id="A0A2Y9AA40"/>
<gene>
    <name evidence="1" type="ORF">BCF38_102262</name>
    <name evidence="2" type="ORF">SAMN05421539_102262</name>
</gene>
<reference evidence="2 4" key="1">
    <citation type="submission" date="2016-10" db="EMBL/GenBank/DDBJ databases">
        <authorList>
            <person name="Cai Z."/>
        </authorList>
    </citation>
    <scope>NUCLEOTIDE SEQUENCE [LARGE SCALE GENOMIC DNA]</scope>
    <source>
        <strain evidence="2 4">DSM 25227</strain>
    </source>
</reference>
<reference evidence="1 3" key="2">
    <citation type="submission" date="2018-03" db="EMBL/GenBank/DDBJ databases">
        <title>Genomic Encyclopedia of Archaeal and Bacterial Type Strains, Phase II (KMG-II): from individual species to whole genera.</title>
        <authorList>
            <person name="Goeker M."/>
        </authorList>
    </citation>
    <scope>NUCLEOTIDE SEQUENCE [LARGE SCALE GENOMIC DNA]</scope>
    <source>
        <strain evidence="1 3">DSM 25227</strain>
    </source>
</reference>
<name>A0A2Y9AA40_9RHOB</name>
<evidence type="ECO:0000313" key="2">
    <source>
        <dbReference type="EMBL" id="SSA41424.1"/>
    </source>
</evidence>
<dbReference type="Proteomes" id="UP000245839">
    <property type="component" value="Unassembled WGS sequence"/>
</dbReference>
<dbReference type="EMBL" id="QGDJ01000002">
    <property type="protein sequence ID" value="PWJ21014.1"/>
    <property type="molecule type" value="Genomic_DNA"/>
</dbReference>